<dbReference type="GO" id="GO:0004721">
    <property type="term" value="F:phosphoprotein phosphatase activity"/>
    <property type="evidence" value="ECO:0007669"/>
    <property type="project" value="InterPro"/>
</dbReference>
<name>A0A0B7KEK5_BIOOC</name>
<dbReference type="InterPro" id="IPR026893">
    <property type="entry name" value="Tyr/Ser_Pase_IphP-type"/>
</dbReference>
<feature type="domain" description="Tyrosine specific protein phosphatases" evidence="1">
    <location>
        <begin position="155"/>
        <end position="187"/>
    </location>
</feature>
<dbReference type="Proteomes" id="UP000616885">
    <property type="component" value="Unassembled WGS sequence"/>
</dbReference>
<dbReference type="EMBL" id="JADCTT010000016">
    <property type="protein sequence ID" value="KAF9743640.1"/>
    <property type="molecule type" value="Genomic_DNA"/>
</dbReference>
<evidence type="ECO:0000313" key="3">
    <source>
        <dbReference type="EMBL" id="KAF9743640.1"/>
    </source>
</evidence>
<accession>A0A0B7KEK5</accession>
<dbReference type="SUPFAM" id="SSF52799">
    <property type="entry name" value="(Phosphotyrosine protein) phosphatases II"/>
    <property type="match status" value="1"/>
</dbReference>
<reference evidence="2" key="1">
    <citation type="submission" date="2015-01" db="EMBL/GenBank/DDBJ databases">
        <authorList>
            <person name="Durling Mikael"/>
        </authorList>
    </citation>
    <scope>NUCLEOTIDE SEQUENCE</scope>
</reference>
<dbReference type="InterPro" id="IPR016130">
    <property type="entry name" value="Tyr_Pase_AS"/>
</dbReference>
<evidence type="ECO:0000259" key="1">
    <source>
        <dbReference type="PROSITE" id="PS50056"/>
    </source>
</evidence>
<proteinExistence type="predicted"/>
<dbReference type="Gene3D" id="3.90.190.10">
    <property type="entry name" value="Protein tyrosine phosphatase superfamily"/>
    <property type="match status" value="1"/>
</dbReference>
<dbReference type="PANTHER" id="PTHR31126:SF1">
    <property type="entry name" value="TYROSINE SPECIFIC PROTEIN PHOSPHATASES DOMAIN-CONTAINING PROTEIN"/>
    <property type="match status" value="1"/>
</dbReference>
<dbReference type="PROSITE" id="PS00383">
    <property type="entry name" value="TYR_PHOSPHATASE_1"/>
    <property type="match status" value="1"/>
</dbReference>
<protein>
    <recommendedName>
        <fullName evidence="1">Tyrosine specific protein phosphatases domain-containing protein</fullName>
    </recommendedName>
</protein>
<dbReference type="InterPro" id="IPR029021">
    <property type="entry name" value="Prot-tyrosine_phosphatase-like"/>
</dbReference>
<dbReference type="InterPro" id="IPR000387">
    <property type="entry name" value="Tyr_Pase_dom"/>
</dbReference>
<evidence type="ECO:0000313" key="2">
    <source>
        <dbReference type="EMBL" id="CEO53912.1"/>
    </source>
</evidence>
<sequence length="297" mass="32428">MAAVNTEVLAQLAATPLKEPIPAEALQDALSRPPFVALPGSFNVRDVGAYSAGYVKPRVIFRSGMLDNIPEASWPILRSELGLSKIYDFRRADEVKVPLCNTDGIEVISCPYNDGSKDAPEFLSAVFAISDSAAVDKAYADLYDVILRGHVSGYKQVFEKLKTAKEDDAVLFHCTAGKDRTGIMAALIFDLVGAPNDVIVNEYALTRIGLEPHREKFLPHIIKSYGKDKSAANPDGIPSEEVIAKLTHLLGSYKETMVAFLERLKEEYGGAEGYVKNHLGLSDDDINEIRTNLKPSA</sequence>
<dbReference type="Pfam" id="PF13350">
    <property type="entry name" value="Y_phosphatase3"/>
    <property type="match status" value="1"/>
</dbReference>
<dbReference type="AlphaFoldDB" id="A0A0B7KEK5"/>
<dbReference type="PANTHER" id="PTHR31126">
    <property type="entry name" value="TYROSINE-PROTEIN PHOSPHATASE"/>
    <property type="match status" value="1"/>
</dbReference>
<gene>
    <name evidence="2" type="ORF">BN869_000009970_1</name>
    <name evidence="3" type="ORF">IM811_005980</name>
</gene>
<organism evidence="2">
    <name type="scientific">Bionectria ochroleuca</name>
    <name type="common">Gliocladium roseum</name>
    <dbReference type="NCBI Taxonomy" id="29856"/>
    <lineage>
        <taxon>Eukaryota</taxon>
        <taxon>Fungi</taxon>
        <taxon>Dikarya</taxon>
        <taxon>Ascomycota</taxon>
        <taxon>Pezizomycotina</taxon>
        <taxon>Sordariomycetes</taxon>
        <taxon>Hypocreomycetidae</taxon>
        <taxon>Hypocreales</taxon>
        <taxon>Bionectriaceae</taxon>
        <taxon>Clonostachys</taxon>
    </lineage>
</organism>
<dbReference type="EMBL" id="CDPU01000038">
    <property type="protein sequence ID" value="CEO53912.1"/>
    <property type="molecule type" value="Genomic_DNA"/>
</dbReference>
<reference evidence="3" key="2">
    <citation type="submission" date="2020-10" db="EMBL/GenBank/DDBJ databases">
        <title>High-Quality Genome Resource of Clonostachys rosea strain S41 by Oxford Nanopore Long-Read Sequencing.</title>
        <authorList>
            <person name="Wang H."/>
        </authorList>
    </citation>
    <scope>NUCLEOTIDE SEQUENCE</scope>
    <source>
        <strain evidence="3">S41</strain>
    </source>
</reference>
<dbReference type="PROSITE" id="PS50056">
    <property type="entry name" value="TYR_PHOSPHATASE_2"/>
    <property type="match status" value="1"/>
</dbReference>